<organism evidence="1 2">
    <name type="scientific">Riccia fluitans</name>
    <dbReference type="NCBI Taxonomy" id="41844"/>
    <lineage>
        <taxon>Eukaryota</taxon>
        <taxon>Viridiplantae</taxon>
        <taxon>Streptophyta</taxon>
        <taxon>Embryophyta</taxon>
        <taxon>Marchantiophyta</taxon>
        <taxon>Marchantiopsida</taxon>
        <taxon>Marchantiidae</taxon>
        <taxon>Marchantiales</taxon>
        <taxon>Ricciaceae</taxon>
        <taxon>Riccia</taxon>
    </lineage>
</organism>
<dbReference type="AlphaFoldDB" id="A0ABD1ZE00"/>
<dbReference type="EMBL" id="JBHFFA010000002">
    <property type="protein sequence ID" value="KAL2645169.1"/>
    <property type="molecule type" value="Genomic_DNA"/>
</dbReference>
<proteinExistence type="predicted"/>
<evidence type="ECO:0000313" key="1">
    <source>
        <dbReference type="EMBL" id="KAL2645169.1"/>
    </source>
</evidence>
<evidence type="ECO:0000313" key="2">
    <source>
        <dbReference type="Proteomes" id="UP001605036"/>
    </source>
</evidence>
<comment type="caution">
    <text evidence="1">The sequence shown here is derived from an EMBL/GenBank/DDBJ whole genome shotgun (WGS) entry which is preliminary data.</text>
</comment>
<protein>
    <recommendedName>
        <fullName evidence="3">Ribosomal protein L32</fullName>
    </recommendedName>
</protein>
<evidence type="ECO:0008006" key="3">
    <source>
        <dbReference type="Google" id="ProtNLM"/>
    </source>
</evidence>
<name>A0ABD1ZE00_9MARC</name>
<keyword evidence="2" id="KW-1185">Reference proteome</keyword>
<sequence length="77" mass="8218">MTRKKATARIQLTLCSRADYINTGALLSFSLKAKGSRHFGSIGSGAGPSSFSVVKKKTLEVGEESESFVLQSEFSTS</sequence>
<dbReference type="Proteomes" id="UP001605036">
    <property type="component" value="Unassembled WGS sequence"/>
</dbReference>
<reference evidence="1 2" key="1">
    <citation type="submission" date="2024-09" db="EMBL/GenBank/DDBJ databases">
        <title>Chromosome-scale assembly of Riccia fluitans.</title>
        <authorList>
            <person name="Paukszto L."/>
            <person name="Sawicki J."/>
            <person name="Karawczyk K."/>
            <person name="Piernik-Szablinska J."/>
            <person name="Szczecinska M."/>
            <person name="Mazdziarz M."/>
        </authorList>
    </citation>
    <scope>NUCLEOTIDE SEQUENCE [LARGE SCALE GENOMIC DNA]</scope>
    <source>
        <strain evidence="1">Rf_01</strain>
        <tissue evidence="1">Aerial parts of the thallus</tissue>
    </source>
</reference>
<gene>
    <name evidence="1" type="ORF">R1flu_012756</name>
</gene>
<accession>A0ABD1ZE00</accession>